<dbReference type="EMBL" id="CAJVPU010036534">
    <property type="protein sequence ID" value="CAG8730372.1"/>
    <property type="molecule type" value="Genomic_DNA"/>
</dbReference>
<protein>
    <submittedName>
        <fullName evidence="1">75_t:CDS:1</fullName>
    </submittedName>
</protein>
<evidence type="ECO:0000313" key="1">
    <source>
        <dbReference type="EMBL" id="CAG8730372.1"/>
    </source>
</evidence>
<name>A0ACA9Q4T5_9GLOM</name>
<reference evidence="1" key="1">
    <citation type="submission" date="2021-06" db="EMBL/GenBank/DDBJ databases">
        <authorList>
            <person name="Kallberg Y."/>
            <person name="Tangrot J."/>
            <person name="Rosling A."/>
        </authorList>
    </citation>
    <scope>NUCLEOTIDE SEQUENCE</scope>
    <source>
        <strain evidence="1">IL203A</strain>
    </source>
</reference>
<organism evidence="1 2">
    <name type="scientific">Dentiscutata heterogama</name>
    <dbReference type="NCBI Taxonomy" id="1316150"/>
    <lineage>
        <taxon>Eukaryota</taxon>
        <taxon>Fungi</taxon>
        <taxon>Fungi incertae sedis</taxon>
        <taxon>Mucoromycota</taxon>
        <taxon>Glomeromycotina</taxon>
        <taxon>Glomeromycetes</taxon>
        <taxon>Diversisporales</taxon>
        <taxon>Gigasporaceae</taxon>
        <taxon>Dentiscutata</taxon>
    </lineage>
</organism>
<accession>A0ACA9Q4T5</accession>
<comment type="caution">
    <text evidence="1">The sequence shown here is derived from an EMBL/GenBank/DDBJ whole genome shotgun (WGS) entry which is preliminary data.</text>
</comment>
<gene>
    <name evidence="1" type="ORF">DHETER_LOCUS13398</name>
</gene>
<proteinExistence type="predicted"/>
<feature type="non-terminal residue" evidence="1">
    <location>
        <position position="1"/>
    </location>
</feature>
<sequence>QIKTDSAAAILAIRDALSKKSFNKGLKRKNKTILDNITEIVHFKSLNLELVKIKAHS</sequence>
<dbReference type="Proteomes" id="UP000789702">
    <property type="component" value="Unassembled WGS sequence"/>
</dbReference>
<keyword evidence="2" id="KW-1185">Reference proteome</keyword>
<feature type="non-terminal residue" evidence="1">
    <location>
        <position position="57"/>
    </location>
</feature>
<evidence type="ECO:0000313" key="2">
    <source>
        <dbReference type="Proteomes" id="UP000789702"/>
    </source>
</evidence>